<proteinExistence type="predicted"/>
<gene>
    <name evidence="2" type="ORF">KS419_17325</name>
</gene>
<evidence type="ECO:0000256" key="1">
    <source>
        <dbReference type="SAM" id="Phobius"/>
    </source>
</evidence>
<dbReference type="PANTHER" id="PTHR37422:SF13">
    <property type="entry name" value="LIPOPOLYSACCHARIDE BIOSYNTHESIS PROTEIN PA4999-RELATED"/>
    <property type="match status" value="1"/>
</dbReference>
<feature type="transmembrane region" description="Helical" evidence="1">
    <location>
        <begin position="287"/>
        <end position="312"/>
    </location>
</feature>
<dbReference type="Proteomes" id="UP000784880">
    <property type="component" value="Unassembled WGS sequence"/>
</dbReference>
<protein>
    <submittedName>
        <fullName evidence="2">Uncharacterized protein</fullName>
    </submittedName>
</protein>
<keyword evidence="1" id="KW-0472">Membrane</keyword>
<evidence type="ECO:0000313" key="2">
    <source>
        <dbReference type="EMBL" id="MBU9713492.1"/>
    </source>
</evidence>
<dbReference type="PANTHER" id="PTHR37422">
    <property type="entry name" value="TEICHURONIC ACID BIOSYNTHESIS PROTEIN TUAE"/>
    <property type="match status" value="1"/>
</dbReference>
<feature type="transmembrane region" description="Helical" evidence="1">
    <location>
        <begin position="89"/>
        <end position="108"/>
    </location>
</feature>
<keyword evidence="1" id="KW-0812">Transmembrane</keyword>
<dbReference type="InterPro" id="IPR051533">
    <property type="entry name" value="WaaL-like"/>
</dbReference>
<feature type="transmembrane region" description="Helical" evidence="1">
    <location>
        <begin position="120"/>
        <end position="141"/>
    </location>
</feature>
<feature type="transmembrane region" description="Helical" evidence="1">
    <location>
        <begin position="178"/>
        <end position="197"/>
    </location>
</feature>
<name>A0ABS6JII9_9BACI</name>
<feature type="transmembrane region" description="Helical" evidence="1">
    <location>
        <begin position="209"/>
        <end position="228"/>
    </location>
</feature>
<keyword evidence="1" id="KW-1133">Transmembrane helix</keyword>
<feature type="transmembrane region" description="Helical" evidence="1">
    <location>
        <begin position="153"/>
        <end position="172"/>
    </location>
</feature>
<organism evidence="2 3">
    <name type="scientific">Evansella tamaricis</name>
    <dbReference type="NCBI Taxonomy" id="2069301"/>
    <lineage>
        <taxon>Bacteria</taxon>
        <taxon>Bacillati</taxon>
        <taxon>Bacillota</taxon>
        <taxon>Bacilli</taxon>
        <taxon>Bacillales</taxon>
        <taxon>Bacillaceae</taxon>
        <taxon>Evansella</taxon>
    </lineage>
</organism>
<feature type="transmembrane region" description="Helical" evidence="1">
    <location>
        <begin position="37"/>
        <end position="54"/>
    </location>
</feature>
<dbReference type="RefSeq" id="WP_217067650.1">
    <property type="nucleotide sequence ID" value="NZ_JAHQCS010000141.1"/>
</dbReference>
<dbReference type="EMBL" id="JAHQCS010000141">
    <property type="protein sequence ID" value="MBU9713492.1"/>
    <property type="molecule type" value="Genomic_DNA"/>
</dbReference>
<accession>A0ABS6JII9</accession>
<feature type="transmembrane region" description="Helical" evidence="1">
    <location>
        <begin position="60"/>
        <end position="82"/>
    </location>
</feature>
<keyword evidence="3" id="KW-1185">Reference proteome</keyword>
<feature type="transmembrane region" description="Helical" evidence="1">
    <location>
        <begin position="6"/>
        <end position="25"/>
    </location>
</feature>
<evidence type="ECO:0000313" key="3">
    <source>
        <dbReference type="Proteomes" id="UP000784880"/>
    </source>
</evidence>
<feature type="transmembrane region" description="Helical" evidence="1">
    <location>
        <begin position="324"/>
        <end position="341"/>
    </location>
</feature>
<reference evidence="2 3" key="1">
    <citation type="submission" date="2021-06" db="EMBL/GenBank/DDBJ databases">
        <title>Bacillus sp. RD4P76, an endophyte from a halophyte.</title>
        <authorList>
            <person name="Sun J.-Q."/>
        </authorList>
    </citation>
    <scope>NUCLEOTIDE SEQUENCE [LARGE SCALE GENOMIC DNA]</scope>
    <source>
        <strain evidence="2 3">CGMCC 1.15917</strain>
    </source>
</reference>
<sequence length="369" mass="42099">MIDNWRAFQNILAPLSLLLFFCYLLDNNIKVYVKNTSTLLFYLFILWALSSALYNSSISMMFQILQLAVVYLALVLIFPSLYKRESNFLVINAIFLSHFPLVVIPLLVDGINSMPYTGIFYNPNSFGTVSATLLAVFLSIIIDNITSKRLKKIYFFIVIILSALSFVGIIYSASRTSFLTALLLVFITIFLYLVKLYNKGIIKLFKQSIYFLVSIMIISIVLFVPGTIRDVFVNNILDKNQRRSEGESGVFSNRDDMWITAIQEAGIFGNGYDYFYLNFGRGAHNTFIAILGVYGWVSIILFLLFLCTAFIFSFKYAIYSNDKFTFLPILLLTTFFALSLGEGMLMKLSMLGSFATYGVVVNYKYNSRY</sequence>
<comment type="caution">
    <text evidence="2">The sequence shown here is derived from an EMBL/GenBank/DDBJ whole genome shotgun (WGS) entry which is preliminary data.</text>
</comment>